<keyword evidence="1" id="KW-0653">Protein transport</keyword>
<keyword evidence="1" id="KW-1001">Plastid inner membrane</keyword>
<accession>X2D4C6</accession>
<geneLocation type="chloroplast" evidence="4"/>
<feature type="region of interest" description="Disordered" evidence="3">
    <location>
        <begin position="1813"/>
        <end position="1833"/>
    </location>
</feature>
<proteinExistence type="inferred from homology"/>
<feature type="region of interest" description="Disordered" evidence="3">
    <location>
        <begin position="1712"/>
        <end position="1742"/>
    </location>
</feature>
<keyword evidence="1 4" id="KW-0934">Plastid</keyword>
<feature type="compositionally biased region" description="Basic residues" evidence="3">
    <location>
        <begin position="1723"/>
        <end position="1742"/>
    </location>
</feature>
<feature type="transmembrane region" description="Helical" evidence="1">
    <location>
        <begin position="194"/>
        <end position="212"/>
    </location>
</feature>
<dbReference type="InterPro" id="IPR008896">
    <property type="entry name" value="TIC214"/>
</dbReference>
<dbReference type="Pfam" id="PF05758">
    <property type="entry name" value="Ycf1"/>
    <property type="match status" value="2"/>
</dbReference>
<comment type="similarity">
    <text evidence="1">Belongs to the TIC214 family.</text>
</comment>
<dbReference type="SUPFAM" id="SSF48371">
    <property type="entry name" value="ARM repeat"/>
    <property type="match status" value="1"/>
</dbReference>
<feature type="coiled-coil region" evidence="2">
    <location>
        <begin position="1121"/>
        <end position="1152"/>
    </location>
</feature>
<comment type="function">
    <text evidence="1">Involved in protein precursor import into chloroplasts. May be part of an intermediate translocation complex acting as a protein-conducting channel at the inner envelope.</text>
</comment>
<evidence type="ECO:0000313" key="4">
    <source>
        <dbReference type="EMBL" id="AHH30169.1"/>
    </source>
</evidence>
<keyword evidence="1 4" id="KW-0150">Chloroplast</keyword>
<dbReference type="InterPro" id="IPR016024">
    <property type="entry name" value="ARM-type_fold"/>
</dbReference>
<protein>
    <recommendedName>
        <fullName evidence="1">Protein TIC 214</fullName>
    </recommendedName>
    <alternativeName>
        <fullName evidence="1">Translocon at the inner envelope membrane of chloroplasts 214</fullName>
    </alternativeName>
</protein>
<feature type="compositionally biased region" description="Basic residues" evidence="3">
    <location>
        <begin position="261"/>
        <end position="271"/>
    </location>
</feature>
<keyword evidence="1" id="KW-1133">Transmembrane helix</keyword>
<feature type="coiled-coil region" evidence="2">
    <location>
        <begin position="2303"/>
        <end position="2402"/>
    </location>
</feature>
<feature type="transmembrane region" description="Helical" evidence="1">
    <location>
        <begin position="118"/>
        <end position="135"/>
    </location>
</feature>
<keyword evidence="1" id="KW-0472">Membrane</keyword>
<evidence type="ECO:0000256" key="1">
    <source>
        <dbReference type="RuleBase" id="RU364085"/>
    </source>
</evidence>
<organism evidence="4">
    <name type="scientific">Juniperus monosperma</name>
    <name type="common">One-seed juniper</name>
    <name type="synonym">Juniperus occidentalis var. monosperma</name>
    <dbReference type="NCBI Taxonomy" id="487038"/>
    <lineage>
        <taxon>Eukaryota</taxon>
        <taxon>Viridiplantae</taxon>
        <taxon>Streptophyta</taxon>
        <taxon>Embryophyta</taxon>
        <taxon>Tracheophyta</taxon>
        <taxon>Spermatophyta</taxon>
        <taxon>Pinopsida</taxon>
        <taxon>Pinidae</taxon>
        <taxon>Conifers II</taxon>
        <taxon>Cupressales</taxon>
        <taxon>Cupressaceae</taxon>
        <taxon>Juniperus</taxon>
    </lineage>
</organism>
<keyword evidence="1" id="KW-0812">Transmembrane</keyword>
<reference evidence="4" key="1">
    <citation type="journal article" date="2014" name="Genome Biol. Evol.">
        <title>Predominant and substoichiometric isomers of the plastid genome coexist within Juniperus plants and have shifted multiple times during cupressophyte evolution.</title>
        <authorList>
            <person name="Guo W."/>
            <person name="Grewe F."/>
            <person name="Cobo-Clark A."/>
            <person name="Fan W."/>
            <person name="Duan Z."/>
            <person name="Adams R.P."/>
            <person name="Schwarzbach A.E."/>
            <person name="Mower J.P."/>
        </authorList>
    </citation>
    <scope>NUCLEOTIDE SEQUENCE</scope>
</reference>
<gene>
    <name evidence="4" type="primary">ycf1</name>
    <name evidence="1" type="synonym">TIC214</name>
</gene>
<feature type="transmembrane region" description="Helical" evidence="1">
    <location>
        <begin position="88"/>
        <end position="106"/>
    </location>
</feature>
<dbReference type="EMBL" id="KF866298">
    <property type="protein sequence ID" value="AHH30169.1"/>
    <property type="molecule type" value="Genomic_DNA"/>
</dbReference>
<sequence>MYHYIIPWVQGSTPILLFGIYYGFLATLPIGPAQMYFIRSMLIQNKVIDNRKIVPAGNFVLSGSFVAQLVVFSSIYVAPIYASIWKPHLMTIMLVPVLFFLIFQRFLIQRYPWLQNPAVEFFIGLALQLLNPALFGKSIYTRLINLMLFRYSGNFLFLLSTAAGWLSGQILFVKMTKIFCSRVENDVPLQRDRRGEFFFFSFQILFFGYAMLACYGRNPSLIATKWNDSRTFIHGPREELEELSLELSGKKKSFRSELKSPNKKKKHKKHKPETPTNTEKNEENVNKPSIPLPSSFKTLVKILSDQVIVEADKEQISPFLIKRWPLILFDSNRFNDPLRYVSIGDYILRGPVRSQVAEYFFDVCLSDGHQKISFTAPPSISFFAKMASLGDQSLDSNQDHLDEWIEKKWERKTSLGEELENRVRALSNGSPVVKILEKKIRFSRTKDKKRLSEVDDPLLSGPFRGSMNQYQFKSPWMLYSEEYLKEQKEKLAESKNQDSTNKNHDSTNTNRDDSTNKNRDSTNRLGRFSLIRPENKERIVQPRIKLISKWWIEKIRMVLLEEQNRRKWLDESTLEDLKNKYEKIYPKNLSSLEYVFNTLIPAPLKERIEKDIASCEKKLLTNYLLHIFLETTGTKWELLLSALPTEQALLYERLFFLNSDEYEFSDSPVSMDIEIEISEKDKDILKDFAADILEEELPSSNKEHTKDKKHKSDKSNIHLDEYFFQKERSEQDMRDFADFHELYVLYSKLLEKDKTRLDDYEPRIRDFNRFVVPKLPSTLLSGVHDPIAVKDCLETRPKKARQLIIIRPFAKLEEAEEEEENEVLETTKKGFLKEKALEEETFEQEEEADKGGDEEEEDLQSKDIYVFSYPYEGDFRRDLVKGAVRFQRRKVSAINHWIPRPESILFGRLKSMTQKSHNKPVPKKDKDEKKRLTARLQRIHDKSLERRERRKEDRRRRTQQIFDGEVVHYVRATLLFTHAYLRKRVYFPILIAAKNIGRTLLFQVPEWEQDWFNLEKESYLKCNYDGYELADSDVPKKFLKEYIKEGIQIKIVYPFRLKPWYEPNEVEKKTTGYLTIYGTEIESPFGNPPDVPSFWEPIGEWIWNYTSDRAKPIIEPTRELIELIQKKSAAINEEAEMIKEKVRTKINLLDNRKEINLDTRKEKIIRTKPTSKIIRTKPTSNIQFSLEIVEDEPFSIQMKQNLDIPDPDDWTITMNDRINQMNEEYRFNLDIYNKLKADFKQRMDQPSPNIKSKLKKEWIRIKIWRSSLQKKTIRFIRKKLPFFMKVIHFRVKLLFIDLKISMFNMIESHLEFCMQLSRSFETIQKIFNSNHPISKNVESKCQGKVESKCQGKEISQAYVFHQIWKEIRNMKGLCVKDLIESRASSPFIKKNVKEILDSQGILDCKHPGELTINHWKQWLKWCAGYRIDPHRNKKRKHVIGNRLGWTEFASFLGEKRFATFMARLKNRIKRHRYDLLAYSYLDHMKENNHGPAIQYIPEPDYQAITNFQNPGFSKKKKKKKKNDSSWKKFFSSKKKKKNCDSSTSKSKKRNVDFCAATKKNYYKKSRYYKFQFWLFPDLRKKIKNANKLGNIFPPNIIRRQIEEMWKFREIQIPKDFDVDAFVIESFRKEEEEKRRKAAAAEELKEARRKRKEERIQIREARRKKLESATSPEEVERLTRTFKLEDDRNKKERRRQAKKRLLKEQRVRQLAKIAAQKAKEKKREERKRKLAELNRKRKSSKRQKKNFKDFLVQDFCNIYYPKLNIDKINMEKEEVRLAIKEIILRQDANKASQGDEKAWDRVFSKLDEKYERGDDEKYDERSETKTKPKKADEQEIDFRTSKTQYLKQQRRLQREAKRLEREEQLKEEMKLEGKEGVELEKDRLAYREMATNISTWGMKYELEKLPLTPWVTKFKHAARFFHREKLLRKTEIANLIFSSAENGDLDFELLDTVLYLKSIFPKHNDIRRIFCEAARRSMPLVPGYFNDRFFVYKIASLLFKLKKKKINVNLFDRSRSRINEKISSSFIFEDLFLPRRRREFRILNLLNLENHLDESVRSGSQDDQSLMKKNEHLIVDTRQKIRRFLWPRYRLEDLICMNRFWWNTNNGSRSAMLRVRMYPKIDHWEHITNNLYFLKLKHSFISIRETVQKFGNHAKSLLGTKQSPVAGHKEALNEVKHKKEDSFCSISSSLPSDPSPYNELLTKLRKIISELIDSIREWIGPLLSKLRDSIMEWISSLLSQLRAFLIKRISSLKDFIIKSMRKLFSKLKLQLKRFLNPLKKKLIKWIDPLINKFQTERINFRRFLRNLLNEIRNLLNDRNKNEFRNLLNEIRDLLIEIGDVLNEIRFRNEISFRRFLRKLRSEIRNLLIEIRNRNEIRNLLNEIRNLLNEIRNLLNEIRNRNEIRNLLNEIRVKLVKFLRFLRDIIDGLENKLEKPRLEKPRLEEPRLEEPRRLSRWNKIQNRWNKIQNSRPVSFVRRPVSFVQKCLSIYSYYNTFVFILKFWRRR</sequence>
<dbReference type="GO" id="GO:0015031">
    <property type="term" value="P:protein transport"/>
    <property type="evidence" value="ECO:0007669"/>
    <property type="project" value="UniProtKB-KW"/>
</dbReference>
<dbReference type="RefSeq" id="YP_009026626.1">
    <property type="nucleotide sequence ID" value="NC_024022.1"/>
</dbReference>
<feature type="region of interest" description="Disordered" evidence="3">
    <location>
        <begin position="1507"/>
        <end position="1530"/>
    </location>
</feature>
<feature type="transmembrane region" description="Helical" evidence="1">
    <location>
        <begin position="155"/>
        <end position="173"/>
    </location>
</feature>
<feature type="transmembrane region" description="Helical" evidence="1">
    <location>
        <begin position="59"/>
        <end position="82"/>
    </location>
</feature>
<feature type="transmembrane region" description="Helical" evidence="1">
    <location>
        <begin position="20"/>
        <end position="38"/>
    </location>
</feature>
<keyword evidence="2" id="KW-0175">Coiled coil</keyword>
<evidence type="ECO:0000256" key="3">
    <source>
        <dbReference type="SAM" id="MobiDB-lite"/>
    </source>
</evidence>
<feature type="compositionally biased region" description="Basic and acidic residues" evidence="3">
    <location>
        <begin position="489"/>
        <end position="522"/>
    </location>
</feature>
<dbReference type="PANTHER" id="PTHR33163">
    <property type="entry name" value="PROTEIN TIC 214-RELATED"/>
    <property type="match status" value="1"/>
</dbReference>
<comment type="subunit">
    <text evidence="1">Part of the Tic complex.</text>
</comment>
<feature type="region of interest" description="Disordered" evidence="3">
    <location>
        <begin position="252"/>
        <end position="287"/>
    </location>
</feature>
<dbReference type="GO" id="GO:0009706">
    <property type="term" value="C:chloroplast inner membrane"/>
    <property type="evidence" value="ECO:0007669"/>
    <property type="project" value="UniProtKB-SubCell"/>
</dbReference>
<feature type="coiled-coil region" evidence="2">
    <location>
        <begin position="1841"/>
        <end position="1871"/>
    </location>
</feature>
<evidence type="ECO:0000256" key="2">
    <source>
        <dbReference type="SAM" id="Coils"/>
    </source>
</evidence>
<feature type="region of interest" description="Disordered" evidence="3">
    <location>
        <begin position="911"/>
        <end position="930"/>
    </location>
</feature>
<comment type="subcellular location">
    <subcellularLocation>
        <location evidence="1">Plastid</location>
        <location evidence="1">Chloroplast inner membrane</location>
    </subcellularLocation>
</comment>
<dbReference type="PANTHER" id="PTHR33163:SF48">
    <property type="entry name" value="PROTEIN TIC 214"/>
    <property type="match status" value="1"/>
</dbReference>
<keyword evidence="1" id="KW-0813">Transport</keyword>
<feature type="region of interest" description="Disordered" evidence="3">
    <location>
        <begin position="839"/>
        <end position="858"/>
    </location>
</feature>
<name>X2D4C6_JUNMO</name>
<dbReference type="GeneID" id="19018886"/>
<feature type="region of interest" description="Disordered" evidence="3">
    <location>
        <begin position="489"/>
        <end position="527"/>
    </location>
</feature>